<evidence type="ECO:0000256" key="2">
    <source>
        <dbReference type="ARBA" id="ARBA00004713"/>
    </source>
</evidence>
<dbReference type="GO" id="GO:0046872">
    <property type="term" value="F:metal ion binding"/>
    <property type="evidence" value="ECO:0007669"/>
    <property type="project" value="UniProtKB-KW"/>
</dbReference>
<gene>
    <name evidence="10" type="primary">rfaJ</name>
    <name evidence="10" type="ordered locus">Hsero_3569</name>
</gene>
<evidence type="ECO:0000313" key="10">
    <source>
        <dbReference type="EMBL" id="ADJ65048.1"/>
    </source>
</evidence>
<dbReference type="Pfam" id="PF01501">
    <property type="entry name" value="Glyco_transf_8"/>
    <property type="match status" value="1"/>
</dbReference>
<dbReference type="SUPFAM" id="SSF53448">
    <property type="entry name" value="Nucleotide-diphospho-sugar transferases"/>
    <property type="match status" value="1"/>
</dbReference>
<evidence type="ECO:0000256" key="5">
    <source>
        <dbReference type="ARBA" id="ARBA00022679"/>
    </source>
</evidence>
<keyword evidence="5 10" id="KW-0808">Transferase</keyword>
<dbReference type="GO" id="GO:0008918">
    <property type="term" value="F:lipopolysaccharide 3-alpha-galactosyltransferase activity"/>
    <property type="evidence" value="ECO:0007669"/>
    <property type="project" value="InterPro"/>
</dbReference>
<dbReference type="InterPro" id="IPR029044">
    <property type="entry name" value="Nucleotide-diphossugar_trans"/>
</dbReference>
<dbReference type="Pfam" id="PF08437">
    <property type="entry name" value="Glyco_transf_8C"/>
    <property type="match status" value="1"/>
</dbReference>
<dbReference type="InterPro" id="IPR002495">
    <property type="entry name" value="Glyco_trans_8"/>
</dbReference>
<comment type="cofactor">
    <cofactor evidence="1">
        <name>Mg(2+)</name>
        <dbReference type="ChEBI" id="CHEBI:18420"/>
    </cofactor>
</comment>
<dbReference type="GO" id="GO:0008919">
    <property type="term" value="F:lipopolysaccharide glucosyltransferase I activity"/>
    <property type="evidence" value="ECO:0007669"/>
    <property type="project" value="UniProtKB-EC"/>
</dbReference>
<feature type="domain" description="Glycosyl transferase family 8 C-terminal" evidence="9">
    <location>
        <begin position="277"/>
        <end position="325"/>
    </location>
</feature>
<name>D8IQD6_HERSS</name>
<evidence type="ECO:0000313" key="11">
    <source>
        <dbReference type="Proteomes" id="UP000000329"/>
    </source>
</evidence>
<dbReference type="EMBL" id="CP002039">
    <property type="protein sequence ID" value="ADJ65048.1"/>
    <property type="molecule type" value="Genomic_DNA"/>
</dbReference>
<comment type="pathway">
    <text evidence="2">Bacterial outer membrane biogenesis; LPS core biosynthesis.</text>
</comment>
<proteinExistence type="inferred from homology"/>
<comment type="similarity">
    <text evidence="3">Belongs to the glycosyltransferase 8 family.</text>
</comment>
<protein>
    <submittedName>
        <fullName evidence="10">UDP-glucose:(Glucosyl) LPS alpha 1,3-glucosyltransferase WaaO protein</fullName>
        <ecNumber evidence="10">2.4.1.58</ecNumber>
    </submittedName>
</protein>
<keyword evidence="11" id="KW-1185">Reference proteome</keyword>
<accession>D8IQD6</accession>
<dbReference type="KEGG" id="hse:Hsero_3569"/>
<dbReference type="InterPro" id="IPR013645">
    <property type="entry name" value="Glyco_transf_8N"/>
</dbReference>
<dbReference type="PANTHER" id="PTHR13778:SF47">
    <property type="entry name" value="LIPOPOLYSACCHARIDE 1,3-GALACTOSYLTRANSFERASE"/>
    <property type="match status" value="1"/>
</dbReference>
<organism evidence="10 11">
    <name type="scientific">Herbaspirillum seropedicae (strain SmR1)</name>
    <dbReference type="NCBI Taxonomy" id="757424"/>
    <lineage>
        <taxon>Bacteria</taxon>
        <taxon>Pseudomonadati</taxon>
        <taxon>Pseudomonadota</taxon>
        <taxon>Betaproteobacteria</taxon>
        <taxon>Burkholderiales</taxon>
        <taxon>Oxalobacteraceae</taxon>
        <taxon>Herbaspirillum</taxon>
    </lineage>
</organism>
<evidence type="ECO:0000256" key="1">
    <source>
        <dbReference type="ARBA" id="ARBA00001946"/>
    </source>
</evidence>
<evidence type="ECO:0000256" key="8">
    <source>
        <dbReference type="ARBA" id="ARBA00022985"/>
    </source>
</evidence>
<evidence type="ECO:0000256" key="7">
    <source>
        <dbReference type="ARBA" id="ARBA00022842"/>
    </source>
</evidence>
<dbReference type="PANTHER" id="PTHR13778">
    <property type="entry name" value="GLYCOSYLTRANSFERASE 8 DOMAIN-CONTAINING PROTEIN"/>
    <property type="match status" value="1"/>
</dbReference>
<dbReference type="HOGENOM" id="CLU_050833_5_0_4"/>
<reference evidence="10 11" key="1">
    <citation type="submission" date="2010-04" db="EMBL/GenBank/DDBJ databases">
        <title>The genome of Herbaspirillum seropedicae SmR1, an endophytic, nitrogen-fixing, plant-growth promoting beta-Proteobacteria.</title>
        <authorList>
            <person name="Pedrosa F.O."/>
            <person name="Monteiro R.A."/>
            <person name="Wassem R."/>
            <person name="Cruz L.M."/>
            <person name="Ayub R.A."/>
            <person name="Colauto N.B."/>
            <person name="Fernandez M.A."/>
            <person name="Fungaro M.H.P."/>
            <person name="Grisard E.C."/>
            <person name="Hungria M."/>
            <person name="Madeira H.M.F."/>
            <person name="Nodari R.O."/>
            <person name="Osaku C.A."/>
            <person name="Petzl-Erler M.L."/>
            <person name="Terenzi H."/>
            <person name="Vieira L.G.E."/>
            <person name="Almeida M.I.M."/>
            <person name="Alves L.R."/>
            <person name="Arantes O.M.N."/>
            <person name="Balsanelli E."/>
            <person name="Barcellos F.G."/>
            <person name="Baura V.A."/>
            <person name="Binde D.R."/>
            <person name="Campo R.J."/>
            <person name="Chubatsu L.S."/>
            <person name="Chueire L.M.O."/>
            <person name="Ciferri R.R."/>
            <person name="Correa L.C."/>
            <person name="da Conceicao Silva J.L."/>
            <person name="Dabul A.N.G."/>
            <person name="Dambros B.P."/>
            <person name="Faoro H."/>
            <person name="Favetti A."/>
            <person name="Friedermann G."/>
            <person name="Furlaneto M.C."/>
            <person name="Gasques L.S."/>
            <person name="Gimenes C.C.T."/>
            <person name="Gioppo N.M.R."/>
            <person name="Glienke-Blanco C."/>
            <person name="Godoy L.P."/>
            <person name="Guerra M.P."/>
            <person name="Karp S."/>
            <person name="Kava-Cordeiro V."/>
            <person name="Margarido V.P."/>
            <person name="Mathioni S.M."/>
            <person name="Menck-Soares M.A."/>
            <person name="Murace N.K."/>
            <person name="Nicolas M.F."/>
            <person name="Oliveira C.E.C."/>
            <person name="Pagnan N.A.B."/>
            <person name="Pamphile J.A."/>
            <person name="Patussi E.V."/>
            <person name="Pereira L.F.P."/>
            <person name="Pereira-Ferrari L."/>
            <person name="Pinto F.G.S."/>
            <person name="Precoma C."/>
            <person name="Prioli A.J."/>
            <person name="Prioli S.M.A.P."/>
            <person name="Raittz R.T."/>
            <person name="Ramos H.J.O."/>
            <person name="Ribeiro E.M.S.F."/>
            <person name="Rigo L.U."/>
            <person name="Rocha C.L.M.S.C."/>
            <person name="Rocha S.N."/>
            <person name="Santos K."/>
            <person name="Satori D."/>
            <person name="Silva A.G."/>
            <person name="Simao R.C.G."/>
            <person name="Soares M.A.M."/>
            <person name="Souza E.M."/>
            <person name="Steffens M.B.R."/>
            <person name="Steindel M."/>
            <person name="Tadra-Sfeir M.Z."/>
            <person name="Takahashi E.K."/>
            <person name="Torres R.A."/>
            <person name="Valle J.S."/>
            <person name="Vernal J.I."/>
            <person name="Vilas-Boas L.A."/>
            <person name="Watanabe M.A.E."/>
            <person name="Weiss V.A."/>
            <person name="Yates M.A."/>
            <person name="Souza E.M."/>
        </authorList>
    </citation>
    <scope>NUCLEOTIDE SEQUENCE [LARGE SCALE GENOMIC DNA]</scope>
    <source>
        <strain evidence="10 11">SmR1</strain>
    </source>
</reference>
<evidence type="ECO:0000259" key="9">
    <source>
        <dbReference type="Pfam" id="PF08437"/>
    </source>
</evidence>
<keyword evidence="6" id="KW-0479">Metal-binding</keyword>
<keyword evidence="7" id="KW-0460">Magnesium</keyword>
<dbReference type="CDD" id="cd04194">
    <property type="entry name" value="GT8_A4GalT_like"/>
    <property type="match status" value="1"/>
</dbReference>
<sequence>MTSSASMLQNPAHSTTAADAAWHIAFCVDNHYFRAMGAMLASMVANNPGRRFVFHVFAFAISDDNARRMRSIEENPNIKVVPHLVAQETFAEFGEMIAKSYYSLSTFTRLIVPATLKDQTDRVLYVDADMLCVGSLEELMGMDLDGTNALVVDDVGWEAPTGRDGRYSVLGLKHPRYFNAGMLYINIPEWEKNKVSEAAIRALVSNPDKLTFNDQDALNIVLDGQARYIPVKWNYIYSMIADLKQGRQTMSPVGDARIIHFAGLVKPWIDWSGHAARELYLRYHTLSAWSDLPLDAAPLNHKEMRVYARFLIKRGDYACGLYWNARFLLTALRRKLRR</sequence>
<keyword evidence="8" id="KW-0448">Lipopolysaccharide biosynthesis</keyword>
<dbReference type="STRING" id="757424.Hsero_3569"/>
<keyword evidence="4 10" id="KW-0328">Glycosyltransferase</keyword>
<dbReference type="AlphaFoldDB" id="D8IQD6"/>
<evidence type="ECO:0000256" key="3">
    <source>
        <dbReference type="ARBA" id="ARBA00006351"/>
    </source>
</evidence>
<dbReference type="eggNOG" id="COG1442">
    <property type="taxonomic scope" value="Bacteria"/>
</dbReference>
<evidence type="ECO:0000256" key="6">
    <source>
        <dbReference type="ARBA" id="ARBA00022723"/>
    </source>
</evidence>
<dbReference type="Gene3D" id="3.90.550.10">
    <property type="entry name" value="Spore Coat Polysaccharide Biosynthesis Protein SpsA, Chain A"/>
    <property type="match status" value="1"/>
</dbReference>
<dbReference type="CAZy" id="GT8">
    <property type="family name" value="Glycosyltransferase Family 8"/>
</dbReference>
<evidence type="ECO:0000256" key="4">
    <source>
        <dbReference type="ARBA" id="ARBA00022676"/>
    </source>
</evidence>
<dbReference type="InterPro" id="IPR050748">
    <property type="entry name" value="Glycosyltrans_8_dom-fam"/>
</dbReference>
<dbReference type="Proteomes" id="UP000000329">
    <property type="component" value="Chromosome"/>
</dbReference>
<dbReference type="EC" id="2.4.1.58" evidence="10"/>